<evidence type="ECO:0000313" key="1">
    <source>
        <dbReference type="EMBL" id="ADO57417.1"/>
    </source>
</evidence>
<dbReference type="PATRIC" id="fig|886882.15.peg.3458"/>
<dbReference type="HOGENOM" id="CLU_151921_0_0_9"/>
<organism evidence="1 2">
    <name type="scientific">Paenibacillus polymyxa (strain SC2)</name>
    <name type="common">Bacillus polymyxa</name>
    <dbReference type="NCBI Taxonomy" id="886882"/>
    <lineage>
        <taxon>Bacteria</taxon>
        <taxon>Bacillati</taxon>
        <taxon>Bacillota</taxon>
        <taxon>Bacilli</taxon>
        <taxon>Bacillales</taxon>
        <taxon>Paenibacillaceae</taxon>
        <taxon>Paenibacillus</taxon>
    </lineage>
</organism>
<sequence length="141" mass="15309">MLNEALKLIKEQTKDSIDARDTERATLLSWPGSPSIEVDGDPAPYPADKLVFADYLLDREVKADFIAAEYLEGDEAKGSVTGVLANGVVYETGEPYKQTPRSSLRGKLVIPSPLQAGDRLIVSRLSGQRYYVHGKDVGGNG</sequence>
<evidence type="ECO:0000313" key="2">
    <source>
        <dbReference type="Proteomes" id="UP000006868"/>
    </source>
</evidence>
<reference evidence="1 2" key="1">
    <citation type="journal article" date="2011" name="J. Bacteriol.">
        <title>Complete genome sequence of Paenibacillus polymyxa SC2, a strain of plant growth-promoting Rhizobacterium with broad-spectrum antimicrobial activity.</title>
        <authorList>
            <person name="Ma M."/>
            <person name="Wang C."/>
            <person name="Ding Y."/>
            <person name="Li L."/>
            <person name="Shen D."/>
            <person name="Jiang X."/>
            <person name="Guan D."/>
            <person name="Cao F."/>
            <person name="Chen H."/>
            <person name="Feng R."/>
            <person name="Wang X."/>
            <person name="Ge Y."/>
            <person name="Yao L."/>
            <person name="Bing X."/>
            <person name="Yang X."/>
            <person name="Li J."/>
            <person name="Du B."/>
        </authorList>
    </citation>
    <scope>NUCLEOTIDE SEQUENCE [LARGE SCALE GENOMIC DNA]</scope>
    <source>
        <strain evidence="1 2">SC2</strain>
    </source>
</reference>
<dbReference type="AlphaFoldDB" id="E3E557"/>
<dbReference type="RefSeq" id="WP_013372003.1">
    <property type="nucleotide sequence ID" value="NC_014622.2"/>
</dbReference>
<dbReference type="Proteomes" id="UP000006868">
    <property type="component" value="Chromosome"/>
</dbReference>
<dbReference type="OrthoDB" id="2616424at2"/>
<proteinExistence type="predicted"/>
<dbReference type="EMBL" id="CP002213">
    <property type="protein sequence ID" value="ADO57417.1"/>
    <property type="molecule type" value="Genomic_DNA"/>
</dbReference>
<evidence type="ECO:0008006" key="3">
    <source>
        <dbReference type="Google" id="ProtNLM"/>
    </source>
</evidence>
<protein>
    <recommendedName>
        <fullName evidence="3">DUF2577 domain-containing protein</fullName>
    </recommendedName>
</protein>
<accession>E3E557</accession>
<name>E3E557_PAEPS</name>
<gene>
    <name evidence="1" type="ORF">PPSC2_16195</name>
</gene>
<dbReference type="KEGG" id="ppm:PPSC2_16195"/>
<dbReference type="eggNOG" id="ENOG5033XHX">
    <property type="taxonomic scope" value="Bacteria"/>
</dbReference>